<dbReference type="EMBL" id="JAGIZQ010000005">
    <property type="protein sequence ID" value="KAH6627368.1"/>
    <property type="molecule type" value="Genomic_DNA"/>
</dbReference>
<accession>A0ACB7P0R3</accession>
<gene>
    <name evidence="1" type="ORF">F5144DRAFT_534928</name>
</gene>
<evidence type="ECO:0000313" key="1">
    <source>
        <dbReference type="EMBL" id="KAH6627368.1"/>
    </source>
</evidence>
<dbReference type="Proteomes" id="UP000724584">
    <property type="component" value="Unassembled WGS sequence"/>
</dbReference>
<sequence>MRIQPSADPGKDQPTLSSTSMVFQASPIKPNDSERPEPFPWHHPGQRQRRMRGAKALTRSLDEQRVNLLEKIKKAGNEWPNQPEIKEAARPCLRDDNWTILHWVLWRADHGTKSGDQSWNLEASLALVQLSLQLEPDLLLAKDRKEDTALHKALTMASDAEPDQHFTFEQLANRMCKSAGDAMVKKVLDITNSFGETCVHIAVVGQLEIANNLVLLSDPRTLLRQRRSEQKGSVQNNTALHDAVAYERNMTAEARCKEQETCPKCSEAEHQMWKKRERVLQLVKDLIQKAPSALTITNSENDSPYRYYLATKAYATSHGNADAGTQGRTMQSIPGVKEDGMKLFPQPRTDNAPLPGGLQFGTKTEKPKPDQLLGGHTKASLKAEDGGSEGPDEPTEECPKPVPSDSIAAEVERYLFEGAFTLGGFEKACECFFGKVGDKNYKDPNFRPGHALGMGEQKGYGFLKPPKIMSLVDLIVPVTKPGPQEPKTAHRSLEESQQEFRNLSRTLWEEDMDAMRGVFEMLADKGVEKILKLTVTDDAGRPCSDEVIADCIRDFDVRYLDWRKEDLSAHTVLAAAPRVAELWLYSSSRNAVLQGWSATDGLCHLHKMTTLHLRAPWGCESYEQYFESIQSFDTRLKRNIADSRVRRVLQCKMETSRHHLVYEETQHERESRELQSVREHLAELRAERNEVHRLGIKDEQIADTGSDVELAEEIDVYEEEEGYLAQNLDKAQKIMERYRTTIESTAKECRQLDHEVADWLNTRMQSIKFPGNKRKSHISTMEDLTTAIFEPSPYPPLQGKSLQGHHHTFFPLSHGSVASNFKLMVAMDDPPKKKTVDDAEIALEEVDERDSPTTHRWLDSVDEFVSKLPYDGGRGDETDFRVKVALIDDGVDANQDIFTDMFGPEGWPVLEPGSKRYPFYKSAAGHGTEMAKLIHRLCPKIELYVAKLGDWTDKERVERLGERSTAENAANAVDWAIRRNVHIISMSWSLVKVDANKEQIAMLDSKIQEAARKGIIMYCAAADQGQYGSDLELYPARADTKHVKAVGSARENGAASTSVDPSQVEYLFPGEEIEGLGKRKGSSAATALASGLAALVLCCFEKQLGKGGSSRIANPKNMHEVFEKLKGKDSKWVDATRLFKEGNTIETVVKLCTKWIT</sequence>
<name>A0ACB7P0R3_9PEZI</name>
<protein>
    <submittedName>
        <fullName evidence="1">Uncharacterized protein</fullName>
    </submittedName>
</protein>
<evidence type="ECO:0000313" key="2">
    <source>
        <dbReference type="Proteomes" id="UP000724584"/>
    </source>
</evidence>
<proteinExistence type="predicted"/>
<comment type="caution">
    <text evidence="1">The sequence shown here is derived from an EMBL/GenBank/DDBJ whole genome shotgun (WGS) entry which is preliminary data.</text>
</comment>
<reference evidence="1 2" key="1">
    <citation type="journal article" date="2021" name="Nat. Commun.">
        <title>Genetic determinants of endophytism in the Arabidopsis root mycobiome.</title>
        <authorList>
            <person name="Mesny F."/>
            <person name="Miyauchi S."/>
            <person name="Thiergart T."/>
            <person name="Pickel B."/>
            <person name="Atanasova L."/>
            <person name="Karlsson M."/>
            <person name="Huettel B."/>
            <person name="Barry K.W."/>
            <person name="Haridas S."/>
            <person name="Chen C."/>
            <person name="Bauer D."/>
            <person name="Andreopoulos W."/>
            <person name="Pangilinan J."/>
            <person name="LaButti K."/>
            <person name="Riley R."/>
            <person name="Lipzen A."/>
            <person name="Clum A."/>
            <person name="Drula E."/>
            <person name="Henrissat B."/>
            <person name="Kohler A."/>
            <person name="Grigoriev I.V."/>
            <person name="Martin F.M."/>
            <person name="Hacquard S."/>
        </authorList>
    </citation>
    <scope>NUCLEOTIDE SEQUENCE [LARGE SCALE GENOMIC DNA]</scope>
    <source>
        <strain evidence="1 2">MPI-SDFR-AT-0079</strain>
    </source>
</reference>
<organism evidence="1 2">
    <name type="scientific">Chaetomium tenue</name>
    <dbReference type="NCBI Taxonomy" id="1854479"/>
    <lineage>
        <taxon>Eukaryota</taxon>
        <taxon>Fungi</taxon>
        <taxon>Dikarya</taxon>
        <taxon>Ascomycota</taxon>
        <taxon>Pezizomycotina</taxon>
        <taxon>Sordariomycetes</taxon>
        <taxon>Sordariomycetidae</taxon>
        <taxon>Sordariales</taxon>
        <taxon>Chaetomiaceae</taxon>
        <taxon>Chaetomium</taxon>
    </lineage>
</organism>
<keyword evidence="2" id="KW-1185">Reference proteome</keyword>